<reference evidence="2 3" key="1">
    <citation type="submission" date="2011-07" db="EMBL/GenBank/DDBJ databases">
        <authorList>
            <person name="Coyne R."/>
            <person name="Brami D."/>
            <person name="Johnson J."/>
            <person name="Hostetler J."/>
            <person name="Hannick L."/>
            <person name="Clark T."/>
            <person name="Cassidy-Hanley D."/>
            <person name="Inman J."/>
        </authorList>
    </citation>
    <scope>NUCLEOTIDE SEQUENCE [LARGE SCALE GENOMIC DNA]</scope>
    <source>
        <strain evidence="2 3">G5</strain>
    </source>
</reference>
<feature type="non-terminal residue" evidence="2">
    <location>
        <position position="1"/>
    </location>
</feature>
<proteinExistence type="predicted"/>
<evidence type="ECO:0000313" key="2">
    <source>
        <dbReference type="EMBL" id="EGR28274.1"/>
    </source>
</evidence>
<feature type="transmembrane region" description="Helical" evidence="1">
    <location>
        <begin position="30"/>
        <end position="49"/>
    </location>
</feature>
<organism evidence="2 3">
    <name type="scientific">Ichthyophthirius multifiliis</name>
    <name type="common">White spot disease agent</name>
    <name type="synonym">Ich</name>
    <dbReference type="NCBI Taxonomy" id="5932"/>
    <lineage>
        <taxon>Eukaryota</taxon>
        <taxon>Sar</taxon>
        <taxon>Alveolata</taxon>
        <taxon>Ciliophora</taxon>
        <taxon>Intramacronucleata</taxon>
        <taxon>Oligohymenophorea</taxon>
        <taxon>Hymenostomatida</taxon>
        <taxon>Ophryoglenina</taxon>
        <taxon>Ichthyophthirius</taxon>
    </lineage>
</organism>
<evidence type="ECO:0000313" key="3">
    <source>
        <dbReference type="Proteomes" id="UP000008983"/>
    </source>
</evidence>
<protein>
    <recommendedName>
        <fullName evidence="4">Transmembrane protein</fullName>
    </recommendedName>
</protein>
<dbReference type="GeneID" id="14904351"/>
<sequence length="137" mass="16602">IKTDQGIFYFYVLIILINCIKYVILVKFSVIKLLIIIVQTISIFQKCIFKENSQFRFQRKRSENKLVEFYFIKCSIILKKEQEIFSFKLISFSLLFYQIQALFFNIQEIIYSNVNIFKLSQEIIIKNFSYFYQSFSL</sequence>
<dbReference type="AlphaFoldDB" id="G0R2L0"/>
<accession>G0R2L0</accession>
<evidence type="ECO:0000256" key="1">
    <source>
        <dbReference type="SAM" id="Phobius"/>
    </source>
</evidence>
<dbReference type="Proteomes" id="UP000008983">
    <property type="component" value="Unassembled WGS sequence"/>
</dbReference>
<keyword evidence="1" id="KW-0472">Membrane</keyword>
<keyword evidence="1" id="KW-1133">Transmembrane helix</keyword>
<dbReference type="EMBL" id="GL984270">
    <property type="protein sequence ID" value="EGR28274.1"/>
    <property type="molecule type" value="Genomic_DNA"/>
</dbReference>
<dbReference type="RefSeq" id="XP_004027619.1">
    <property type="nucleotide sequence ID" value="XM_004027570.1"/>
</dbReference>
<feature type="transmembrane region" description="Helical" evidence="1">
    <location>
        <begin position="7"/>
        <end position="24"/>
    </location>
</feature>
<evidence type="ECO:0008006" key="4">
    <source>
        <dbReference type="Google" id="ProtNLM"/>
    </source>
</evidence>
<keyword evidence="3" id="KW-1185">Reference proteome</keyword>
<dbReference type="InParanoid" id="G0R2L0"/>
<gene>
    <name evidence="2" type="ORF">IMG5_179300</name>
</gene>
<keyword evidence="1" id="KW-0812">Transmembrane</keyword>
<name>G0R2L0_ICHMU</name>